<evidence type="ECO:0000313" key="1">
    <source>
        <dbReference type="EMBL" id="NCH86236.1"/>
    </source>
</evidence>
<dbReference type="Proteomes" id="UP000778262">
    <property type="component" value="Unassembled WGS sequence"/>
</dbReference>
<organism evidence="1 2">
    <name type="scientific">Cronobacter dublinensis</name>
    <dbReference type="NCBI Taxonomy" id="413497"/>
    <lineage>
        <taxon>Bacteria</taxon>
        <taxon>Pseudomonadati</taxon>
        <taxon>Pseudomonadota</taxon>
        <taxon>Gammaproteobacteria</taxon>
        <taxon>Enterobacterales</taxon>
        <taxon>Enterobacteriaceae</taxon>
        <taxon>Cronobacter</taxon>
    </lineage>
</organism>
<dbReference type="AlphaFoldDB" id="A0A9Q4T2C3"/>
<protein>
    <submittedName>
        <fullName evidence="1">Cell division protein FtsZ</fullName>
    </submittedName>
</protein>
<proteinExistence type="predicted"/>
<name>A0A9Q4T2C3_9ENTR</name>
<keyword evidence="1" id="KW-0131">Cell cycle</keyword>
<evidence type="ECO:0000313" key="2">
    <source>
        <dbReference type="Proteomes" id="UP000778262"/>
    </source>
</evidence>
<dbReference type="EMBL" id="RPBY01000001">
    <property type="protein sequence ID" value="NCH86236.1"/>
    <property type="molecule type" value="Genomic_DNA"/>
</dbReference>
<reference evidence="1" key="1">
    <citation type="submission" date="2018-11" db="EMBL/GenBank/DDBJ databases">
        <title>Genomics analysis of Putative Virulence Factors on Adhesion and Cytotoxicity for Cronobacter spp.</title>
        <authorList>
            <person name="Cui J."/>
        </authorList>
    </citation>
    <scope>NUCLEOTIDE SEQUENCE</scope>
    <source>
        <strain evidence="1">SD69</strain>
    </source>
</reference>
<comment type="caution">
    <text evidence="1">The sequence shown here is derived from an EMBL/GenBank/DDBJ whole genome shotgun (WGS) entry which is preliminary data.</text>
</comment>
<gene>
    <name evidence="1" type="ORF">EHJ13_01995</name>
</gene>
<sequence>MVNQHYGTMPLIRQCLEPGMMALRDGCAYRVSAIRGKHVYLHSMREQIRITDRVVEVFLDGFGNPLTH</sequence>
<dbReference type="GO" id="GO:0051301">
    <property type="term" value="P:cell division"/>
    <property type="evidence" value="ECO:0007669"/>
    <property type="project" value="UniProtKB-KW"/>
</dbReference>
<accession>A0A9Q4T2C3</accession>
<dbReference type="RefSeq" id="WP_080787373.1">
    <property type="nucleotide sequence ID" value="NZ_CP101595.1"/>
</dbReference>
<keyword evidence="1" id="KW-0132">Cell division</keyword>